<gene>
    <name evidence="5" type="ORF">RNJ44_01138</name>
</gene>
<name>A0ABR4NR20_9SACH</name>
<proteinExistence type="inferred from homology"/>
<evidence type="ECO:0000256" key="4">
    <source>
        <dbReference type="ARBA" id="ARBA00014478"/>
    </source>
</evidence>
<evidence type="ECO:0000256" key="1">
    <source>
        <dbReference type="ARBA" id="ARBA00003831"/>
    </source>
</evidence>
<keyword evidence="6" id="KW-1185">Reference proteome</keyword>
<dbReference type="Gene3D" id="3.90.1140.10">
    <property type="entry name" value="Cyclic phosphodiesterase"/>
    <property type="match status" value="1"/>
</dbReference>
<dbReference type="Pfam" id="PF07823">
    <property type="entry name" value="CPDase"/>
    <property type="match status" value="1"/>
</dbReference>
<dbReference type="PANTHER" id="PTHR28141:SF1">
    <property type="entry name" value="2',3'-CYCLIC-NUCLEOTIDE 3'-PHOSPHODIESTERASE"/>
    <property type="match status" value="1"/>
</dbReference>
<dbReference type="PANTHER" id="PTHR28141">
    <property type="entry name" value="2',3'-CYCLIC-NUCLEOTIDE 3'-PHOSPHODIESTERASE"/>
    <property type="match status" value="1"/>
</dbReference>
<sequence length="192" mass="22340">MSIALWYCPSPGTVDYEVLKTLINSLKLLVPNTHEFEPHLTVVTHLNVKTKADVNKVLQSCYSCQKTVPRAHDLVQFENWSINRQFFKKIVLECKRDRYLLGMAQLMRELYVEIDDQKRRAEHWALEEFKPHVSLMYSDSEITKATQMVIRQRISDTLQLFGDGSSSCWRTFKVVNCEGPVEEWEVLGSITI</sequence>
<evidence type="ECO:0000313" key="5">
    <source>
        <dbReference type="EMBL" id="KAL3230689.1"/>
    </source>
</evidence>
<comment type="caution">
    <text evidence="5">The sequence shown here is derived from an EMBL/GenBank/DDBJ whole genome shotgun (WGS) entry which is preliminary data.</text>
</comment>
<evidence type="ECO:0000313" key="6">
    <source>
        <dbReference type="Proteomes" id="UP001623330"/>
    </source>
</evidence>
<organism evidence="5 6">
    <name type="scientific">Nakaseomyces bracarensis</name>
    <dbReference type="NCBI Taxonomy" id="273131"/>
    <lineage>
        <taxon>Eukaryota</taxon>
        <taxon>Fungi</taxon>
        <taxon>Dikarya</taxon>
        <taxon>Ascomycota</taxon>
        <taxon>Saccharomycotina</taxon>
        <taxon>Saccharomycetes</taxon>
        <taxon>Saccharomycetales</taxon>
        <taxon>Saccharomycetaceae</taxon>
        <taxon>Nakaseomyces</taxon>
    </lineage>
</organism>
<dbReference type="InterPro" id="IPR009097">
    <property type="entry name" value="Cyclic_Pdiesterase"/>
</dbReference>
<protein>
    <recommendedName>
        <fullName evidence="4">2',3'-cyclic-nucleotide 3'-phosphodiesterase</fullName>
        <ecNumber evidence="3">3.1.4.37</ecNumber>
    </recommendedName>
</protein>
<reference evidence="5 6" key="1">
    <citation type="submission" date="2024-05" db="EMBL/GenBank/DDBJ databases">
        <title>Long read based assembly of the Candida bracarensis genome reveals expanded adhesin content.</title>
        <authorList>
            <person name="Marcet-Houben M."/>
            <person name="Ksiezopolska E."/>
            <person name="Gabaldon T."/>
        </authorList>
    </citation>
    <scope>NUCLEOTIDE SEQUENCE [LARGE SCALE GENOMIC DNA]</scope>
    <source>
        <strain evidence="5 6">CBM6</strain>
    </source>
</reference>
<evidence type="ECO:0000256" key="2">
    <source>
        <dbReference type="ARBA" id="ARBA00006037"/>
    </source>
</evidence>
<evidence type="ECO:0000256" key="3">
    <source>
        <dbReference type="ARBA" id="ARBA00012317"/>
    </source>
</evidence>
<comment type="function">
    <text evidence="1">Involved in the metabolism of ADP-ribose 1',2'-cyclic phosphate which is produced as a consequence of tRNA splicing.</text>
</comment>
<dbReference type="EMBL" id="JBEVYD010000009">
    <property type="protein sequence ID" value="KAL3230689.1"/>
    <property type="molecule type" value="Genomic_DNA"/>
</dbReference>
<dbReference type="InterPro" id="IPR012386">
    <property type="entry name" value="Cyclic-nucl_3Pdiesterase"/>
</dbReference>
<dbReference type="Proteomes" id="UP001623330">
    <property type="component" value="Unassembled WGS sequence"/>
</dbReference>
<accession>A0ABR4NR20</accession>
<comment type="similarity">
    <text evidence="2">Belongs to the 2H phosphoesterase superfamily. CPD1 family.</text>
</comment>
<dbReference type="SUPFAM" id="SSF55144">
    <property type="entry name" value="LigT-like"/>
    <property type="match status" value="1"/>
</dbReference>
<dbReference type="EC" id="3.1.4.37" evidence="3"/>